<organism evidence="1 2">
    <name type="scientific">Catenaria anguillulae PL171</name>
    <dbReference type="NCBI Taxonomy" id="765915"/>
    <lineage>
        <taxon>Eukaryota</taxon>
        <taxon>Fungi</taxon>
        <taxon>Fungi incertae sedis</taxon>
        <taxon>Blastocladiomycota</taxon>
        <taxon>Blastocladiomycetes</taxon>
        <taxon>Blastocladiales</taxon>
        <taxon>Catenariaceae</taxon>
        <taxon>Catenaria</taxon>
    </lineage>
</organism>
<reference evidence="1 2" key="1">
    <citation type="submission" date="2016-07" db="EMBL/GenBank/DDBJ databases">
        <title>Pervasive Adenine N6-methylation of Active Genes in Fungi.</title>
        <authorList>
            <consortium name="DOE Joint Genome Institute"/>
            <person name="Mondo S.J."/>
            <person name="Dannebaum R.O."/>
            <person name="Kuo R.C."/>
            <person name="Labutti K."/>
            <person name="Haridas S."/>
            <person name="Kuo A."/>
            <person name="Salamov A."/>
            <person name="Ahrendt S.R."/>
            <person name="Lipzen A."/>
            <person name="Sullivan W."/>
            <person name="Andreopoulos W.B."/>
            <person name="Clum A."/>
            <person name="Lindquist E."/>
            <person name="Daum C."/>
            <person name="Ramamoorthy G.K."/>
            <person name="Gryganskyi A."/>
            <person name="Culley D."/>
            <person name="Magnuson J.K."/>
            <person name="James T.Y."/>
            <person name="O'Malley M.A."/>
            <person name="Stajich J.E."/>
            <person name="Spatafora J.W."/>
            <person name="Visel A."/>
            <person name="Grigoriev I.V."/>
        </authorList>
    </citation>
    <scope>NUCLEOTIDE SEQUENCE [LARGE SCALE GENOMIC DNA]</scope>
    <source>
        <strain evidence="1 2">PL171</strain>
    </source>
</reference>
<dbReference type="Proteomes" id="UP000193411">
    <property type="component" value="Unassembled WGS sequence"/>
</dbReference>
<sequence>LVACLERQAAQSVAAIHHDRGTEFMNKSFDHWIGARHIARTTTTPATMSPQAGASTTGNFGCLAHVLDRCGDVVFVAFPLLGSIFKLLKKAFRSNLVKTQYRLFLAQGARQVLMPPFMNETRWYSAPFYASHTTETCVQHGNTIVLLHLLLEPGSVGIHNSPRIKSS</sequence>
<proteinExistence type="predicted"/>
<dbReference type="EMBL" id="MCFL01000017">
    <property type="protein sequence ID" value="ORZ36486.1"/>
    <property type="molecule type" value="Genomic_DNA"/>
</dbReference>
<keyword evidence="2" id="KW-1185">Reference proteome</keyword>
<name>A0A1Y2HPF8_9FUNG</name>
<dbReference type="AlphaFoldDB" id="A0A1Y2HPF8"/>
<comment type="caution">
    <text evidence="1">The sequence shown here is derived from an EMBL/GenBank/DDBJ whole genome shotgun (WGS) entry which is preliminary data.</text>
</comment>
<evidence type="ECO:0000313" key="1">
    <source>
        <dbReference type="EMBL" id="ORZ36486.1"/>
    </source>
</evidence>
<protein>
    <submittedName>
        <fullName evidence="1">Uncharacterized protein</fullName>
    </submittedName>
</protein>
<feature type="non-terminal residue" evidence="1">
    <location>
        <position position="1"/>
    </location>
</feature>
<evidence type="ECO:0000313" key="2">
    <source>
        <dbReference type="Proteomes" id="UP000193411"/>
    </source>
</evidence>
<gene>
    <name evidence="1" type="ORF">BCR44DRAFT_46034</name>
</gene>
<accession>A0A1Y2HPF8</accession>